<dbReference type="GO" id="GO:0043531">
    <property type="term" value="F:ADP binding"/>
    <property type="evidence" value="ECO:0007669"/>
    <property type="project" value="InterPro"/>
</dbReference>
<keyword evidence="1" id="KW-0677">Repeat</keyword>
<accession>A0A3S3NCF3</accession>
<dbReference type="Gene3D" id="3.40.50.300">
    <property type="entry name" value="P-loop containing nucleotide triphosphate hydrolases"/>
    <property type="match status" value="1"/>
</dbReference>
<reference evidence="7 8" key="1">
    <citation type="journal article" date="2019" name="Nat. Plants">
        <title>Stout camphor tree genome fills gaps in understanding of flowering plant genome evolution.</title>
        <authorList>
            <person name="Chaw S.M."/>
            <person name="Liu Y.C."/>
            <person name="Wu Y.W."/>
            <person name="Wang H.Y."/>
            <person name="Lin C.I."/>
            <person name="Wu C.S."/>
            <person name="Ke H.M."/>
            <person name="Chang L.Y."/>
            <person name="Hsu C.Y."/>
            <person name="Yang H.T."/>
            <person name="Sudianto E."/>
            <person name="Hsu M.H."/>
            <person name="Wu K.P."/>
            <person name="Wang L.N."/>
            <person name="Leebens-Mack J.H."/>
            <person name="Tsai I.J."/>
        </authorList>
    </citation>
    <scope>NUCLEOTIDE SEQUENCE [LARGE SCALE GENOMIC DNA]</scope>
    <source>
        <strain evidence="8">cv. Chaw 1501</strain>
        <tissue evidence="7">Young leaves</tissue>
    </source>
</reference>
<dbReference type="InterPro" id="IPR038005">
    <property type="entry name" value="RX-like_CC"/>
</dbReference>
<evidence type="ECO:0000259" key="5">
    <source>
        <dbReference type="Pfam" id="PF18052"/>
    </source>
</evidence>
<dbReference type="InterPro" id="IPR027417">
    <property type="entry name" value="P-loop_NTPase"/>
</dbReference>
<keyword evidence="3" id="KW-0611">Plant defense</keyword>
<dbReference type="InterPro" id="IPR058922">
    <property type="entry name" value="WHD_DRP"/>
</dbReference>
<dbReference type="FunFam" id="3.40.50.300:FF:001091">
    <property type="entry name" value="Probable disease resistance protein At1g61300"/>
    <property type="match status" value="1"/>
</dbReference>
<sequence length="360" mass="41958">MAEYAAVRFLVLTIGSLLVKEVFMVAGLRGDLEYIQSKLESIQSLLKDTDRRKQRSNSQKKTWLNKVRNVAYDIEDLIRKFIYYTDQHEDRDGFIGFLQNAISLPRSIFVMHRIATQLQEIKAKVLDISEIEEELVGIEDNRKELISWLKDEDPRRKVLSVVGMGGLGKTTLVTKVCNNPVVKPHFQCYAWISISQSYKTEELLRRMMKELYNSRKENHQDNIGQIDYMRLVRMLINYLQDKGYVIVLDDVWNKQAWDDISIAIPNNQCGSRVMLTSRIRDLGVEGGFVEERRGLTMNDVAENYLKELIHRSMILVAEVYDFARARSCRLHDLMRDLALSLAEEENFCMVYDGKEAREDR</sequence>
<evidence type="ECO:0000313" key="8">
    <source>
        <dbReference type="Proteomes" id="UP000283530"/>
    </source>
</evidence>
<dbReference type="SUPFAM" id="SSF52540">
    <property type="entry name" value="P-loop containing nucleoside triphosphate hydrolases"/>
    <property type="match status" value="1"/>
</dbReference>
<name>A0A3S3NCF3_9MAGN</name>
<dbReference type="PANTHER" id="PTHR19338">
    <property type="entry name" value="TRANSLOCASE OF INNER MITOCHONDRIAL MEMBRANE 13 HOMOLOG"/>
    <property type="match status" value="1"/>
</dbReference>
<dbReference type="Pfam" id="PF23559">
    <property type="entry name" value="WHD_DRP"/>
    <property type="match status" value="1"/>
</dbReference>
<dbReference type="AlphaFoldDB" id="A0A3S3NCF3"/>
<keyword evidence="2" id="KW-0547">Nucleotide-binding</keyword>
<evidence type="ECO:0000256" key="3">
    <source>
        <dbReference type="ARBA" id="ARBA00022821"/>
    </source>
</evidence>
<dbReference type="Pfam" id="PF18052">
    <property type="entry name" value="Rx_N"/>
    <property type="match status" value="1"/>
</dbReference>
<feature type="domain" description="NB-ARC" evidence="4">
    <location>
        <begin position="139"/>
        <end position="282"/>
    </location>
</feature>
<dbReference type="PRINTS" id="PR00364">
    <property type="entry name" value="DISEASERSIST"/>
</dbReference>
<feature type="domain" description="Disease resistance protein winged helix" evidence="6">
    <location>
        <begin position="287"/>
        <end position="338"/>
    </location>
</feature>
<comment type="caution">
    <text evidence="7">The sequence shown here is derived from an EMBL/GenBank/DDBJ whole genome shotgun (WGS) entry which is preliminary data.</text>
</comment>
<protein>
    <submittedName>
        <fullName evidence="7">Disease resistance protein</fullName>
    </submittedName>
</protein>
<dbReference type="Pfam" id="PF00931">
    <property type="entry name" value="NB-ARC"/>
    <property type="match status" value="1"/>
</dbReference>
<proteinExistence type="predicted"/>
<dbReference type="InterPro" id="IPR002182">
    <property type="entry name" value="NB-ARC"/>
</dbReference>
<evidence type="ECO:0000259" key="4">
    <source>
        <dbReference type="Pfam" id="PF00931"/>
    </source>
</evidence>
<feature type="domain" description="Disease resistance N-terminal" evidence="5">
    <location>
        <begin position="6"/>
        <end position="94"/>
    </location>
</feature>
<dbReference type="GO" id="GO:0006952">
    <property type="term" value="P:defense response"/>
    <property type="evidence" value="ECO:0007669"/>
    <property type="project" value="UniProtKB-KW"/>
</dbReference>
<gene>
    <name evidence="7" type="ORF">CKAN_01368500</name>
</gene>
<dbReference type="InterPro" id="IPR041118">
    <property type="entry name" value="Rx_N"/>
</dbReference>
<evidence type="ECO:0000313" key="7">
    <source>
        <dbReference type="EMBL" id="RWR84855.1"/>
    </source>
</evidence>
<dbReference type="OrthoDB" id="690341at2759"/>
<organism evidence="7 8">
    <name type="scientific">Cinnamomum micranthum f. kanehirae</name>
    <dbReference type="NCBI Taxonomy" id="337451"/>
    <lineage>
        <taxon>Eukaryota</taxon>
        <taxon>Viridiplantae</taxon>
        <taxon>Streptophyta</taxon>
        <taxon>Embryophyta</taxon>
        <taxon>Tracheophyta</taxon>
        <taxon>Spermatophyta</taxon>
        <taxon>Magnoliopsida</taxon>
        <taxon>Magnoliidae</taxon>
        <taxon>Laurales</taxon>
        <taxon>Lauraceae</taxon>
        <taxon>Cinnamomum</taxon>
    </lineage>
</organism>
<evidence type="ECO:0000256" key="1">
    <source>
        <dbReference type="ARBA" id="ARBA00022737"/>
    </source>
</evidence>
<evidence type="ECO:0000256" key="2">
    <source>
        <dbReference type="ARBA" id="ARBA00022741"/>
    </source>
</evidence>
<evidence type="ECO:0000259" key="6">
    <source>
        <dbReference type="Pfam" id="PF23559"/>
    </source>
</evidence>
<dbReference type="CDD" id="cd14798">
    <property type="entry name" value="RX-CC_like"/>
    <property type="match status" value="1"/>
</dbReference>
<dbReference type="PANTHER" id="PTHR19338:SF0">
    <property type="entry name" value="MITOCHONDRIAL IMPORT INNER MEMBRANE TRANSLOCASE SUBUNIT TIM13"/>
    <property type="match status" value="1"/>
</dbReference>
<dbReference type="EMBL" id="QPKB01000005">
    <property type="protein sequence ID" value="RWR84855.1"/>
    <property type="molecule type" value="Genomic_DNA"/>
</dbReference>
<keyword evidence="8" id="KW-1185">Reference proteome</keyword>
<dbReference type="Gene3D" id="1.20.5.4130">
    <property type="match status" value="1"/>
</dbReference>
<dbReference type="Proteomes" id="UP000283530">
    <property type="component" value="Unassembled WGS sequence"/>
</dbReference>